<dbReference type="Proteomes" id="UP000326582">
    <property type="component" value="Chromosome 3"/>
</dbReference>
<organism evidence="1 2">
    <name type="scientific">Clavispora lusitaniae</name>
    <name type="common">Candida lusitaniae</name>
    <dbReference type="NCBI Taxonomy" id="36911"/>
    <lineage>
        <taxon>Eukaryota</taxon>
        <taxon>Fungi</taxon>
        <taxon>Dikarya</taxon>
        <taxon>Ascomycota</taxon>
        <taxon>Saccharomycotina</taxon>
        <taxon>Pichiomycetes</taxon>
        <taxon>Metschnikowiaceae</taxon>
        <taxon>Clavispora</taxon>
    </lineage>
</organism>
<gene>
    <name evidence="1" type="ORF">EJF14_30087</name>
</gene>
<name>A0ACD0WIC0_CLALS</name>
<evidence type="ECO:0000313" key="1">
    <source>
        <dbReference type="EMBL" id="QFZ27131.1"/>
    </source>
</evidence>
<accession>A0ACD0WIC0</accession>
<protein>
    <submittedName>
        <fullName evidence="1">Pre-mRNA-splicing factor</fullName>
    </submittedName>
</protein>
<proteinExistence type="predicted"/>
<reference evidence="2" key="1">
    <citation type="journal article" date="2019" name="MBio">
        <title>Comparative genomics for the elucidation of multidrug resistance (MDR) in Candida lusitaniae.</title>
        <authorList>
            <person name="Kannan A."/>
            <person name="Asner S.A."/>
            <person name="Trachsel E."/>
            <person name="Kelly S."/>
            <person name="Parker J."/>
            <person name="Sanglard D."/>
        </authorList>
    </citation>
    <scope>NUCLEOTIDE SEQUENCE [LARGE SCALE GENOMIC DNA]</scope>
    <source>
        <strain evidence="2">P1</strain>
    </source>
</reference>
<keyword evidence="2" id="KW-1185">Reference proteome</keyword>
<evidence type="ECO:0000313" key="2">
    <source>
        <dbReference type="Proteomes" id="UP000326582"/>
    </source>
</evidence>
<dbReference type="EMBL" id="CP038486">
    <property type="protein sequence ID" value="QFZ27131.1"/>
    <property type="molecule type" value="Genomic_DNA"/>
</dbReference>
<sequence>MYIYVPSAIYHTAHLTYAQYYIHRGLRIPILFMSSSVQERLEILRRKKVQCQEALNKQLALEQKIQRTKTQAFEDEAIHIEEENEMDTLDWTASQWEAHEQKYKKQEGGYKDLTDLAYSTYQKATRKRAVDMEKYKNENHLSPFEVKSTKEDVENLSKSLQEASEIKKKRRRKEEDAGTYITEKNRQFNMKLEREYGS</sequence>